<evidence type="ECO:0000259" key="4">
    <source>
        <dbReference type="Pfam" id="PF18818"/>
    </source>
</evidence>
<feature type="compositionally biased region" description="Basic and acidic residues" evidence="1">
    <location>
        <begin position="1030"/>
        <end position="1040"/>
    </location>
</feature>
<accession>A0ABX5M9R0</accession>
<organism evidence="6 7">
    <name type="scientific">Nitrosomonas eutropha</name>
    <dbReference type="NCBI Taxonomy" id="916"/>
    <lineage>
        <taxon>Bacteria</taxon>
        <taxon>Pseudomonadati</taxon>
        <taxon>Pseudomonadota</taxon>
        <taxon>Betaproteobacteria</taxon>
        <taxon>Nitrosomonadales</taxon>
        <taxon>Nitrosomonadaceae</taxon>
        <taxon>Nitrosomonas</taxon>
    </lineage>
</organism>
<dbReference type="InterPro" id="IPR006171">
    <property type="entry name" value="TOPRIM_dom"/>
</dbReference>
<keyword evidence="7" id="KW-1185">Reference proteome</keyword>
<dbReference type="EMBL" id="QICQ01000035">
    <property type="protein sequence ID" value="PXV76085.1"/>
    <property type="molecule type" value="Genomic_DNA"/>
</dbReference>
<evidence type="ECO:0000313" key="7">
    <source>
        <dbReference type="Proteomes" id="UP000247780"/>
    </source>
</evidence>
<proteinExistence type="predicted"/>
<sequence>MKKEYAEEVAAKIIEQLEQGTAPWQKPWKPGELTLPYNAQTGKEYRGINSMWLAIQGHSDPRWMTYNQASDAGAQVRKGSKGTKITYWKFREERQAKDEQGHPIRDEEGKPKIMTVELERPRLFHAVVFNAEQIDGLPPLQPKQAEPEPERHARAEAVLLNSGANIQHIEGDRAFYRTSTDSITLPARHQFPTADAYYATALHELGHWTGHSSRLDRDLSHPFGSEGYAKEELRAEIASLMLGERMDIGHDPGQHVAYVGSWIKALKEDPKEIFRAASDAEKITGFVMTFEQEQEQMKEQEQGRGDAQQQEDTVLAFITDGDGINRTLQFESTSEGSYITLKLPDDPNELRDQANRGELRAIQQSSNIDMVPVADIEIGLRFRDLLRDTAQRDDDIGADAKDALDYYANAYAMNKTREEMKRNGATAEDMIAEENKHWLKIGFDIRTGTGTGTGGERVLLGDATPTETALMLRSLSNGDRPEVMPEPKADDPEVKLRAIWDKEGVPKETQDALIAEIEAKAKPGARVGPFVIPGGDADAAPASSVRHHPPENPMPDRTYLAVPYAEKEQAKASAQAAGFKLQWDKENKAWFAPAGADLSKMEQWKTDSARVQIPTTKSAEDQFADALKGAGLIVDGLPVMDGKIHRVPVAGDQAGELSGAYAGHMEGRMPGGYIQNYKTGERVNWKAEGNIEKASPEERVKLATEAAQRQQRRTSEAQAKYEVTAKAAATLWSESPAATAQNPYCMAKGIDNPGAMGLRVVPDAVSSQAAALGIKIAKTAKEAKELREADPDARVFKSGDLLVPGHDEKGKLWTLQSVNPYFKSFMKGGRKHGLFTVAGANPGDKTVAELLASKDTPIVLAEGYATADTVAKLSSQPVIVAFDSGNLNAVAETMRQLFSERIMIIAADNDHRAPKELGPDSKPRVNVGLEKAKETAKKYGAGVAAPQFKEDEKGSDWNDIKENRGFEASKKMLTEQLALAKREAAIMSERLVGLARTREMEARNNPTTSLDDAVIAAERGKAVSTIISSLDKKKNSKEEMQQSSHPQRVKSIIRDIDAGF</sequence>
<dbReference type="InterPro" id="IPR034154">
    <property type="entry name" value="TOPRIM_DnaG/twinkle"/>
</dbReference>
<feature type="region of interest" description="Disordered" evidence="1">
    <location>
        <begin position="1028"/>
        <end position="1060"/>
    </location>
</feature>
<dbReference type="RefSeq" id="WP_011630657.1">
    <property type="nucleotide sequence ID" value="NZ_FMTW01000010.1"/>
</dbReference>
<name>A0ABX5M9R0_9PROT</name>
<evidence type="ECO:0000259" key="3">
    <source>
        <dbReference type="Pfam" id="PF13362"/>
    </source>
</evidence>
<dbReference type="Pfam" id="PF13362">
    <property type="entry name" value="Toprim_3"/>
    <property type="match status" value="1"/>
</dbReference>
<evidence type="ECO:0000259" key="2">
    <source>
        <dbReference type="Pfam" id="PF08401"/>
    </source>
</evidence>
<feature type="domain" description="N-terminal" evidence="2">
    <location>
        <begin position="3"/>
        <end position="107"/>
    </location>
</feature>
<feature type="domain" description="DUF5710" evidence="5">
    <location>
        <begin position="557"/>
        <end position="604"/>
    </location>
</feature>
<reference evidence="6 7" key="1">
    <citation type="submission" date="2018-04" db="EMBL/GenBank/DDBJ databases">
        <title>Active sludge and wastewater microbial communities from Klosterneuburg, Austria.</title>
        <authorList>
            <person name="Wagner M."/>
        </authorList>
    </citation>
    <scope>NUCLEOTIDE SEQUENCE [LARGE SCALE GENOMIC DNA]</scope>
    <source>
        <strain evidence="6 7">Nm 57</strain>
    </source>
</reference>
<evidence type="ECO:0000259" key="5">
    <source>
        <dbReference type="Pfam" id="PF18974"/>
    </source>
</evidence>
<dbReference type="Proteomes" id="UP000247780">
    <property type="component" value="Unassembled WGS sequence"/>
</dbReference>
<evidence type="ECO:0000313" key="6">
    <source>
        <dbReference type="EMBL" id="PXV76085.1"/>
    </source>
</evidence>
<dbReference type="Pfam" id="PF08401">
    <property type="entry name" value="ArdcN"/>
    <property type="match status" value="1"/>
</dbReference>
<dbReference type="Pfam" id="PF18974">
    <property type="entry name" value="DUF5710"/>
    <property type="match status" value="1"/>
</dbReference>
<comment type="caution">
    <text evidence="6">The sequence shown here is derived from an EMBL/GenBank/DDBJ whole genome shotgun (WGS) entry which is preliminary data.</text>
</comment>
<feature type="domain" description="Toprim" evidence="3">
    <location>
        <begin position="858"/>
        <end position="965"/>
    </location>
</feature>
<gene>
    <name evidence="6" type="ORF">C8R14_13518</name>
</gene>
<dbReference type="InterPro" id="IPR013610">
    <property type="entry name" value="ArdC_N"/>
</dbReference>
<dbReference type="CDD" id="cd01029">
    <property type="entry name" value="TOPRIM_primases"/>
    <property type="match status" value="1"/>
</dbReference>
<protein>
    <submittedName>
        <fullName evidence="6">Antirestriction protein ArdC</fullName>
    </submittedName>
</protein>
<dbReference type="Pfam" id="PF18818">
    <property type="entry name" value="MPTase-PolyVal"/>
    <property type="match status" value="1"/>
</dbReference>
<dbReference type="InterPro" id="IPR041459">
    <property type="entry name" value="MPTase-PolyVal"/>
</dbReference>
<feature type="domain" description="Polyvalent protein metallopeptidase" evidence="4">
    <location>
        <begin position="154"/>
        <end position="278"/>
    </location>
</feature>
<dbReference type="InterPro" id="IPR043764">
    <property type="entry name" value="DUF5710"/>
</dbReference>
<evidence type="ECO:0000256" key="1">
    <source>
        <dbReference type="SAM" id="MobiDB-lite"/>
    </source>
</evidence>